<protein>
    <submittedName>
        <fullName evidence="1">Uncharacterized protein</fullName>
    </submittedName>
</protein>
<evidence type="ECO:0000313" key="1">
    <source>
        <dbReference type="EMBL" id="EGJ72566.1"/>
    </source>
</evidence>
<reference evidence="1 2" key="1">
    <citation type="journal article" date="2011" name="Stand. Genomic Sci.">
        <title>Non-contiguous finished genome sequence of Bacteroides coprosuis type strain (PC139).</title>
        <authorList>
            <person name="Land M."/>
            <person name="Held B."/>
            <person name="Gronow S."/>
            <person name="Abt B."/>
            <person name="Lucas S."/>
            <person name="Del Rio T.G."/>
            <person name="Nolan M."/>
            <person name="Tice H."/>
            <person name="Cheng J.F."/>
            <person name="Pitluck S."/>
            <person name="Liolios K."/>
            <person name="Pagani I."/>
            <person name="Ivanova N."/>
            <person name="Mavromatis K."/>
            <person name="Mikhailova N."/>
            <person name="Pati A."/>
            <person name="Tapia R."/>
            <person name="Han C."/>
            <person name="Goodwin L."/>
            <person name="Chen A."/>
            <person name="Palaniappan K."/>
            <person name="Hauser L."/>
            <person name="Brambilla E.M."/>
            <person name="Rohde M."/>
            <person name="Goker M."/>
            <person name="Detter J.C."/>
            <person name="Woyke T."/>
            <person name="Bristow J."/>
            <person name="Eisen J.A."/>
            <person name="Markowitz V."/>
            <person name="Hugenholtz P."/>
            <person name="Kyrpides N.C."/>
            <person name="Klenk H.P."/>
            <person name="Lapidus A."/>
        </authorList>
    </citation>
    <scope>NUCLEOTIDE SEQUENCE [LARGE SCALE GENOMIC DNA]</scope>
    <source>
        <strain evidence="1 2">DSM 18011</strain>
    </source>
</reference>
<dbReference type="OrthoDB" id="1079023at2"/>
<sequence>MNLSSTSIATINESIKIAVKELQNRSEQPLVTDVYLQPNSDSGSLAIMDDDDQVLASTQVEEWINENNEDFYNDIAKELSNILQQGKDNGVFDKLDILKPYSFVLIDEEGEVIEDLLLIDEDLLIVNDELLKGLDQELDDFLQHLLED</sequence>
<dbReference type="Proteomes" id="UP000018439">
    <property type="component" value="Chromosome"/>
</dbReference>
<accession>F3ZNN1</accession>
<dbReference type="HOGENOM" id="CLU_141625_0_0_10"/>
<gene>
    <name evidence="1" type="ORF">Bcop_2414</name>
</gene>
<name>F3ZNN1_9BACE</name>
<dbReference type="eggNOG" id="ENOG5032SMQ">
    <property type="taxonomic scope" value="Bacteria"/>
</dbReference>
<organism evidence="1 2">
    <name type="scientific">Bacteroides coprosuis DSM 18011</name>
    <dbReference type="NCBI Taxonomy" id="679937"/>
    <lineage>
        <taxon>Bacteria</taxon>
        <taxon>Pseudomonadati</taxon>
        <taxon>Bacteroidota</taxon>
        <taxon>Bacteroidia</taxon>
        <taxon>Bacteroidales</taxon>
        <taxon>Bacteroidaceae</taxon>
        <taxon>Bacteroides</taxon>
    </lineage>
</organism>
<dbReference type="AlphaFoldDB" id="F3ZNN1"/>
<proteinExistence type="predicted"/>
<keyword evidence="2" id="KW-1185">Reference proteome</keyword>
<evidence type="ECO:0000313" key="2">
    <source>
        <dbReference type="Proteomes" id="UP000018439"/>
    </source>
</evidence>
<dbReference type="STRING" id="679937.Bcop_2414"/>
<dbReference type="EMBL" id="CM001167">
    <property type="protein sequence ID" value="EGJ72566.1"/>
    <property type="molecule type" value="Genomic_DNA"/>
</dbReference>